<gene>
    <name evidence="6" type="ORF">DFR29_10684</name>
</gene>
<evidence type="ECO:0000256" key="2">
    <source>
        <dbReference type="ARBA" id="ARBA00012528"/>
    </source>
</evidence>
<dbReference type="RefSeq" id="WP_133818691.1">
    <property type="nucleotide sequence ID" value="NZ_SNZH01000006.1"/>
</dbReference>
<proteinExistence type="predicted"/>
<dbReference type="Proteomes" id="UP000295293">
    <property type="component" value="Unassembled WGS sequence"/>
</dbReference>
<evidence type="ECO:0000256" key="1">
    <source>
        <dbReference type="ARBA" id="ARBA00001946"/>
    </source>
</evidence>
<name>A0A4R6YY96_9GAMM</name>
<dbReference type="Pfam" id="PF00990">
    <property type="entry name" value="GGDEF"/>
    <property type="match status" value="1"/>
</dbReference>
<keyword evidence="7" id="KW-1185">Reference proteome</keyword>
<dbReference type="OrthoDB" id="9803824at2"/>
<evidence type="ECO:0000313" key="7">
    <source>
        <dbReference type="Proteomes" id="UP000295293"/>
    </source>
</evidence>
<dbReference type="AlphaFoldDB" id="A0A4R6YY96"/>
<accession>A0A4R6YY96</accession>
<dbReference type="FunFam" id="3.30.70.270:FF:000001">
    <property type="entry name" value="Diguanylate cyclase domain protein"/>
    <property type="match status" value="1"/>
</dbReference>
<evidence type="ECO:0000256" key="4">
    <source>
        <dbReference type="SAM" id="Coils"/>
    </source>
</evidence>
<sequence length="549" mass="59496">MPQLGSSDSGHHGREREDRQLALIHRVARVASGPDDLRPKLQQIVRLLKDHLACEFVACASVDVQAGRFRCEALAADAPASIHVGYARDLGSGIVGEVAVSGETLYVADVKTYPNYIETMPGVCSELCVAIRHNGRTVGVINAESLRTDAFADDVDLLVTVAEQVAGLFAADWLSHAQQQRVELLGMLSELSRTAIEADSLDEVLQRIVHFFRERFAFESVGVLLVDDDASNLRFSAHAGNSVFHGRSGGKWPASLGVIGRAFRSAQAQYVPDVAEDPDYVLGNPSVVSEYVIPIRMRNEFLGLLNLETADAHALCPAKREMLAALAEQIAGAVHLAVANARLHEINRVVEEKSAALALANQRLRRANTQLAELSHRDGLTGIANRRRFDEMLATEWGRALRHAYSLALLMLDIDDFKSYNDGYGHLAGDEALRQVTKVLSNALGRGEDCIARYGGEEFAVLLPHTTLGEALHVAAHIGRTLNRLALPHAHSRAADILTLSIGAAALVPQGELDPRVLVNQADCALYRAKSQGRNRIETAPISLSAGGR</sequence>
<dbReference type="InterPro" id="IPR050469">
    <property type="entry name" value="Diguanylate_Cyclase"/>
</dbReference>
<protein>
    <recommendedName>
        <fullName evidence="2">diguanylate cyclase</fullName>
        <ecNumber evidence="2">2.7.7.65</ecNumber>
    </recommendedName>
</protein>
<dbReference type="SUPFAM" id="SSF55073">
    <property type="entry name" value="Nucleotide cyclase"/>
    <property type="match status" value="1"/>
</dbReference>
<dbReference type="NCBIfam" id="TIGR00254">
    <property type="entry name" value="GGDEF"/>
    <property type="match status" value="1"/>
</dbReference>
<dbReference type="InterPro" id="IPR000160">
    <property type="entry name" value="GGDEF_dom"/>
</dbReference>
<dbReference type="Gene3D" id="3.30.70.270">
    <property type="match status" value="1"/>
</dbReference>
<dbReference type="InterPro" id="IPR029787">
    <property type="entry name" value="Nucleotide_cyclase"/>
</dbReference>
<evidence type="ECO:0000259" key="5">
    <source>
        <dbReference type="PROSITE" id="PS50887"/>
    </source>
</evidence>
<dbReference type="SMART" id="SM00267">
    <property type="entry name" value="GGDEF"/>
    <property type="match status" value="1"/>
</dbReference>
<dbReference type="EC" id="2.7.7.65" evidence="2"/>
<reference evidence="6 7" key="1">
    <citation type="submission" date="2019-03" db="EMBL/GenBank/DDBJ databases">
        <title>Genomic Encyclopedia of Type Strains, Phase IV (KMG-IV): sequencing the most valuable type-strain genomes for metagenomic binning, comparative biology and taxonomic classification.</title>
        <authorList>
            <person name="Goeker M."/>
        </authorList>
    </citation>
    <scope>NUCLEOTIDE SEQUENCE [LARGE SCALE GENOMIC DNA]</scope>
    <source>
        <strain evidence="6 7">DSM 21667</strain>
    </source>
</reference>
<dbReference type="PROSITE" id="PS50887">
    <property type="entry name" value="GGDEF"/>
    <property type="match status" value="1"/>
</dbReference>
<comment type="catalytic activity">
    <reaction evidence="3">
        <text>2 GTP = 3',3'-c-di-GMP + 2 diphosphate</text>
        <dbReference type="Rhea" id="RHEA:24898"/>
        <dbReference type="ChEBI" id="CHEBI:33019"/>
        <dbReference type="ChEBI" id="CHEBI:37565"/>
        <dbReference type="ChEBI" id="CHEBI:58805"/>
        <dbReference type="EC" id="2.7.7.65"/>
    </reaction>
</comment>
<feature type="domain" description="GGDEF" evidence="5">
    <location>
        <begin position="405"/>
        <end position="542"/>
    </location>
</feature>
<dbReference type="InterPro" id="IPR043128">
    <property type="entry name" value="Rev_trsase/Diguanyl_cyclase"/>
</dbReference>
<dbReference type="SMART" id="SM00065">
    <property type="entry name" value="GAF"/>
    <property type="match status" value="2"/>
</dbReference>
<dbReference type="Pfam" id="PF13185">
    <property type="entry name" value="GAF_2"/>
    <property type="match status" value="2"/>
</dbReference>
<keyword evidence="4" id="KW-0175">Coiled coil</keyword>
<dbReference type="SUPFAM" id="SSF55781">
    <property type="entry name" value="GAF domain-like"/>
    <property type="match status" value="2"/>
</dbReference>
<dbReference type="InterPro" id="IPR003018">
    <property type="entry name" value="GAF"/>
</dbReference>
<evidence type="ECO:0000313" key="6">
    <source>
        <dbReference type="EMBL" id="TDR43942.1"/>
    </source>
</evidence>
<dbReference type="GO" id="GO:0043709">
    <property type="term" value="P:cell adhesion involved in single-species biofilm formation"/>
    <property type="evidence" value="ECO:0007669"/>
    <property type="project" value="TreeGrafter"/>
</dbReference>
<dbReference type="PANTHER" id="PTHR45138:SF9">
    <property type="entry name" value="DIGUANYLATE CYCLASE DGCM-RELATED"/>
    <property type="match status" value="1"/>
</dbReference>
<dbReference type="GO" id="GO:0052621">
    <property type="term" value="F:diguanylate cyclase activity"/>
    <property type="evidence" value="ECO:0007669"/>
    <property type="project" value="UniProtKB-EC"/>
</dbReference>
<dbReference type="Gene3D" id="3.30.450.40">
    <property type="match status" value="2"/>
</dbReference>
<feature type="coiled-coil region" evidence="4">
    <location>
        <begin position="350"/>
        <end position="377"/>
    </location>
</feature>
<dbReference type="GO" id="GO:1902201">
    <property type="term" value="P:negative regulation of bacterial-type flagellum-dependent cell motility"/>
    <property type="evidence" value="ECO:0007669"/>
    <property type="project" value="TreeGrafter"/>
</dbReference>
<dbReference type="EMBL" id="SNZH01000006">
    <property type="protein sequence ID" value="TDR43942.1"/>
    <property type="molecule type" value="Genomic_DNA"/>
</dbReference>
<dbReference type="InterPro" id="IPR029016">
    <property type="entry name" value="GAF-like_dom_sf"/>
</dbReference>
<dbReference type="PANTHER" id="PTHR45138">
    <property type="entry name" value="REGULATORY COMPONENTS OF SENSORY TRANSDUCTION SYSTEM"/>
    <property type="match status" value="1"/>
</dbReference>
<organism evidence="6 7">
    <name type="scientific">Tahibacter aquaticus</name>
    <dbReference type="NCBI Taxonomy" id="520092"/>
    <lineage>
        <taxon>Bacteria</taxon>
        <taxon>Pseudomonadati</taxon>
        <taxon>Pseudomonadota</taxon>
        <taxon>Gammaproteobacteria</taxon>
        <taxon>Lysobacterales</taxon>
        <taxon>Rhodanobacteraceae</taxon>
        <taxon>Tahibacter</taxon>
    </lineage>
</organism>
<comment type="caution">
    <text evidence="6">The sequence shown here is derived from an EMBL/GenBank/DDBJ whole genome shotgun (WGS) entry which is preliminary data.</text>
</comment>
<dbReference type="GO" id="GO:0005886">
    <property type="term" value="C:plasma membrane"/>
    <property type="evidence" value="ECO:0007669"/>
    <property type="project" value="TreeGrafter"/>
</dbReference>
<comment type="cofactor">
    <cofactor evidence="1">
        <name>Mg(2+)</name>
        <dbReference type="ChEBI" id="CHEBI:18420"/>
    </cofactor>
</comment>
<evidence type="ECO:0000256" key="3">
    <source>
        <dbReference type="ARBA" id="ARBA00034247"/>
    </source>
</evidence>
<dbReference type="CDD" id="cd01949">
    <property type="entry name" value="GGDEF"/>
    <property type="match status" value="1"/>
</dbReference>